<evidence type="ECO:0000256" key="2">
    <source>
        <dbReference type="ARBA" id="ARBA00022705"/>
    </source>
</evidence>
<comment type="cofactor">
    <cofactor evidence="10">
        <name>Mg(2+)</name>
        <dbReference type="ChEBI" id="CHEBI:18420"/>
    </cofactor>
    <cofactor evidence="10">
        <name>Mn(2+)</name>
        <dbReference type="ChEBI" id="CHEBI:29035"/>
    </cofactor>
</comment>
<comment type="catalytic activity">
    <reaction evidence="9 10">
        <text>NAD(+) + (deoxyribonucleotide)n-3'-hydroxyl + 5'-phospho-(deoxyribonucleotide)m = (deoxyribonucleotide)n+m + AMP + beta-nicotinamide D-nucleotide.</text>
        <dbReference type="EC" id="6.5.1.2"/>
    </reaction>
</comment>
<evidence type="ECO:0000256" key="1">
    <source>
        <dbReference type="ARBA" id="ARBA00022598"/>
    </source>
</evidence>
<organism evidence="12 13">
    <name type="scientific">Roseburia porci</name>
    <dbReference type="NCBI Taxonomy" id="2605790"/>
    <lineage>
        <taxon>Bacteria</taxon>
        <taxon>Bacillati</taxon>
        <taxon>Bacillota</taxon>
        <taxon>Clostridia</taxon>
        <taxon>Lachnospirales</taxon>
        <taxon>Lachnospiraceae</taxon>
        <taxon>Roseburia</taxon>
    </lineage>
</organism>
<feature type="binding site" evidence="10">
    <location>
        <position position="421"/>
    </location>
    <ligand>
        <name>Zn(2+)</name>
        <dbReference type="ChEBI" id="CHEBI:29105"/>
    </ligand>
</feature>
<gene>
    <name evidence="10 12" type="primary">ligA</name>
    <name evidence="12" type="ORF">FYJ75_01035</name>
</gene>
<comment type="similarity">
    <text evidence="10">Belongs to the NAD-dependent DNA ligase family. LigA subfamily.</text>
</comment>
<keyword evidence="1 10" id="KW-0436">Ligase</keyword>
<dbReference type="HAMAP" id="MF_01588">
    <property type="entry name" value="DNA_ligase_A"/>
    <property type="match status" value="1"/>
</dbReference>
<comment type="caution">
    <text evidence="12">The sequence shown here is derived from an EMBL/GenBank/DDBJ whole genome shotgun (WGS) entry which is preliminary data.</text>
</comment>
<dbReference type="GO" id="GO:0003911">
    <property type="term" value="F:DNA ligase (NAD+) activity"/>
    <property type="evidence" value="ECO:0007669"/>
    <property type="project" value="UniProtKB-UniRule"/>
</dbReference>
<dbReference type="InterPro" id="IPR013840">
    <property type="entry name" value="DNAligase_N"/>
</dbReference>
<comment type="function">
    <text evidence="10">DNA ligase that catalyzes the formation of phosphodiester linkages between 5'-phosphoryl and 3'-hydroxyl groups in double-stranded DNA using NAD as a coenzyme and as the energy source for the reaction. It is essential for DNA replication and repair of damaged DNA.</text>
</comment>
<dbReference type="InterPro" id="IPR012340">
    <property type="entry name" value="NA-bd_OB-fold"/>
</dbReference>
<dbReference type="InterPro" id="IPR010994">
    <property type="entry name" value="RuvA_2-like"/>
</dbReference>
<dbReference type="InterPro" id="IPR004150">
    <property type="entry name" value="NAD_DNA_ligase_OB"/>
</dbReference>
<sequence length="663" mass="74725">MESNQNVTDQNDTRKRIEELVAALNQASQAYYNGQDEIMSNYEWDQMFDELQMLEKETGYVMPESPTQNAGYEEAGGEKEAHEYPALSLAKTKQVSELQKWAEDKPIWLSWKLDGLTLVLTYDDGKLTKILTRGNGTVGTNITFLKNAIKGFPLKIDYTGHMVVRGEATISYTDFAQINDMIEDDDEKYANPRNLASGTLNLEDPNEVRARHVHFNAFTLVHIDDEIVSWGERMDFLKKMKFTVVDHEAATADTLPELVEKWTKRVESGEMDIPVDGLVICYDDTAYAATGSVTGHHATRAGYAFKWQDESVETKLCYIEWSCAVSTISPVAVFEPVQIEGTTVSRASLCNLSEIERLGVGKECTLEVIKANKIIPKCIGVKDAKGEVEIPQECPVCHAKTSIHVSLNSGTKTLHCTNPDCTAKHVRKFTRFVSKNAMDIDGLSAQTMVKFINDGYILDFADLYHLDRHFDEIRQKDGFGEKSVENMQQAIEKSRDVNPVNFIYALCIPMIGTDAAKKIVHTLGFDEFYRRLREGNEFEDIEGIGLEKSNSILKWYENPKNRETLEKMLPEIRLEKTIQPDQENGKCKGITFVITGDVHHYKNRDEFKAYVEAQGGKVAGSVSKKTGYLVNNDVESTSSKNRKAKELGVPIISEDQFLELFGE</sequence>
<dbReference type="Proteomes" id="UP000474024">
    <property type="component" value="Unassembled WGS sequence"/>
</dbReference>
<dbReference type="InterPro" id="IPR001357">
    <property type="entry name" value="BRCT_dom"/>
</dbReference>
<dbReference type="NCBIfam" id="NF005932">
    <property type="entry name" value="PRK07956.1"/>
    <property type="match status" value="1"/>
</dbReference>
<name>A0A6L5YNR1_9FIRM</name>
<dbReference type="PROSITE" id="PS50172">
    <property type="entry name" value="BRCT"/>
    <property type="match status" value="1"/>
</dbReference>
<feature type="binding site" evidence="10">
    <location>
        <position position="306"/>
    </location>
    <ligand>
        <name>NAD(+)</name>
        <dbReference type="ChEBI" id="CHEBI:57540"/>
    </ligand>
</feature>
<evidence type="ECO:0000256" key="10">
    <source>
        <dbReference type="HAMAP-Rule" id="MF_01588"/>
    </source>
</evidence>
<dbReference type="GO" id="GO:0046872">
    <property type="term" value="F:metal ion binding"/>
    <property type="evidence" value="ECO:0007669"/>
    <property type="project" value="UniProtKB-KW"/>
</dbReference>
<keyword evidence="3 10" id="KW-0479">Metal-binding</keyword>
<feature type="binding site" evidence="10">
    <location>
        <position position="416"/>
    </location>
    <ligand>
        <name>Zn(2+)</name>
        <dbReference type="ChEBI" id="CHEBI:29105"/>
    </ligand>
</feature>
<dbReference type="Pfam" id="PF01653">
    <property type="entry name" value="DNA_ligase_aden"/>
    <property type="match status" value="1"/>
</dbReference>
<proteinExistence type="inferred from homology"/>
<dbReference type="SUPFAM" id="SSF52113">
    <property type="entry name" value="BRCT domain"/>
    <property type="match status" value="1"/>
</dbReference>
<dbReference type="RefSeq" id="WP_154427947.1">
    <property type="nucleotide sequence ID" value="NZ_VUNI01000001.1"/>
</dbReference>
<protein>
    <recommendedName>
        <fullName evidence="10">DNA ligase</fullName>
        <ecNumber evidence="10">6.5.1.2</ecNumber>
    </recommendedName>
    <alternativeName>
        <fullName evidence="10">Polydeoxyribonucleotide synthase [NAD(+)]</fullName>
    </alternativeName>
</protein>
<reference evidence="12 13" key="1">
    <citation type="submission" date="2019-08" db="EMBL/GenBank/DDBJ databases">
        <title>In-depth cultivation of the pig gut microbiome towards novel bacterial diversity and tailored functional studies.</title>
        <authorList>
            <person name="Wylensek D."/>
            <person name="Hitch T.C.A."/>
            <person name="Clavel T."/>
        </authorList>
    </citation>
    <scope>NUCLEOTIDE SEQUENCE [LARGE SCALE GENOMIC DNA]</scope>
    <source>
        <strain evidence="12 13">MUC/MUC-530-WT-4D</strain>
    </source>
</reference>
<feature type="active site" description="N6-AMP-lysine intermediate" evidence="10">
    <location>
        <position position="112"/>
    </location>
</feature>
<dbReference type="Gene3D" id="2.40.50.140">
    <property type="entry name" value="Nucleic acid-binding proteins"/>
    <property type="match status" value="1"/>
</dbReference>
<evidence type="ECO:0000256" key="8">
    <source>
        <dbReference type="ARBA" id="ARBA00023211"/>
    </source>
</evidence>
<dbReference type="Gene3D" id="1.10.287.610">
    <property type="entry name" value="Helix hairpin bin"/>
    <property type="match status" value="1"/>
</dbReference>
<keyword evidence="8 10" id="KW-0464">Manganese</keyword>
<feature type="binding site" evidence="10">
    <location>
        <position position="394"/>
    </location>
    <ligand>
        <name>Zn(2+)</name>
        <dbReference type="ChEBI" id="CHEBI:29105"/>
    </ligand>
</feature>
<dbReference type="Gene3D" id="3.30.470.30">
    <property type="entry name" value="DNA ligase/mRNA capping enzyme"/>
    <property type="match status" value="1"/>
</dbReference>
<evidence type="ECO:0000313" key="12">
    <source>
        <dbReference type="EMBL" id="MST73619.1"/>
    </source>
</evidence>
<dbReference type="SMART" id="SM00292">
    <property type="entry name" value="BRCT"/>
    <property type="match status" value="1"/>
</dbReference>
<keyword evidence="6 10" id="KW-0520">NAD</keyword>
<evidence type="ECO:0000256" key="3">
    <source>
        <dbReference type="ARBA" id="ARBA00022723"/>
    </source>
</evidence>
<dbReference type="Gene3D" id="3.40.50.10190">
    <property type="entry name" value="BRCT domain"/>
    <property type="match status" value="1"/>
</dbReference>
<keyword evidence="5 10" id="KW-0862">Zinc</keyword>
<dbReference type="AlphaFoldDB" id="A0A6L5YNR1"/>
<feature type="binding site" evidence="10">
    <location>
        <begin position="88"/>
        <end position="89"/>
    </location>
    <ligand>
        <name>NAD(+)</name>
        <dbReference type="ChEBI" id="CHEBI:57540"/>
    </ligand>
</feature>
<dbReference type="EMBL" id="VUNI01000001">
    <property type="protein sequence ID" value="MST73619.1"/>
    <property type="molecule type" value="Genomic_DNA"/>
</dbReference>
<dbReference type="InterPro" id="IPR013839">
    <property type="entry name" value="DNAligase_adenylation"/>
</dbReference>
<dbReference type="SUPFAM" id="SSF50249">
    <property type="entry name" value="Nucleic acid-binding proteins"/>
    <property type="match status" value="1"/>
</dbReference>
<dbReference type="GO" id="GO:0006260">
    <property type="term" value="P:DNA replication"/>
    <property type="evidence" value="ECO:0007669"/>
    <property type="project" value="UniProtKB-KW"/>
</dbReference>
<dbReference type="SUPFAM" id="SSF47781">
    <property type="entry name" value="RuvA domain 2-like"/>
    <property type="match status" value="1"/>
</dbReference>
<keyword evidence="13" id="KW-1185">Reference proteome</keyword>
<dbReference type="Gene3D" id="1.10.150.20">
    <property type="entry name" value="5' to 3' exonuclease, C-terminal subdomain"/>
    <property type="match status" value="2"/>
</dbReference>
<feature type="domain" description="BRCT" evidence="11">
    <location>
        <begin position="582"/>
        <end position="663"/>
    </location>
</feature>
<dbReference type="EC" id="6.5.1.2" evidence="10"/>
<dbReference type="InterPro" id="IPR036420">
    <property type="entry name" value="BRCT_dom_sf"/>
</dbReference>
<dbReference type="SUPFAM" id="SSF56091">
    <property type="entry name" value="DNA ligase/mRNA capping enzyme, catalytic domain"/>
    <property type="match status" value="1"/>
</dbReference>
<dbReference type="CDD" id="cd17748">
    <property type="entry name" value="BRCT_DNA_ligase_like"/>
    <property type="match status" value="1"/>
</dbReference>
<dbReference type="Pfam" id="PF00533">
    <property type="entry name" value="BRCT"/>
    <property type="match status" value="1"/>
</dbReference>
<evidence type="ECO:0000256" key="5">
    <source>
        <dbReference type="ARBA" id="ARBA00022833"/>
    </source>
</evidence>
<dbReference type="PIRSF" id="PIRSF001604">
    <property type="entry name" value="LigA"/>
    <property type="match status" value="1"/>
</dbReference>
<comment type="caution">
    <text evidence="10">Lacks conserved residue(s) required for the propagation of feature annotation.</text>
</comment>
<dbReference type="Pfam" id="PF03120">
    <property type="entry name" value="OB_DNA_ligase"/>
    <property type="match status" value="1"/>
</dbReference>
<evidence type="ECO:0000256" key="6">
    <source>
        <dbReference type="ARBA" id="ARBA00023027"/>
    </source>
</evidence>
<feature type="binding site" evidence="10">
    <location>
        <position position="133"/>
    </location>
    <ligand>
        <name>NAD(+)</name>
        <dbReference type="ChEBI" id="CHEBI:57540"/>
    </ligand>
</feature>
<keyword evidence="7 10" id="KW-0234">DNA repair</keyword>
<dbReference type="GO" id="GO:0006281">
    <property type="term" value="P:DNA repair"/>
    <property type="evidence" value="ECO:0007669"/>
    <property type="project" value="UniProtKB-KW"/>
</dbReference>
<accession>A0A6L5YNR1</accession>
<feature type="binding site" evidence="10">
    <location>
        <position position="167"/>
    </location>
    <ligand>
        <name>NAD(+)</name>
        <dbReference type="ChEBI" id="CHEBI:57540"/>
    </ligand>
</feature>
<feature type="binding site" evidence="10">
    <location>
        <position position="397"/>
    </location>
    <ligand>
        <name>Zn(2+)</name>
        <dbReference type="ChEBI" id="CHEBI:29105"/>
    </ligand>
</feature>
<keyword evidence="10" id="KW-0460">Magnesium</keyword>
<dbReference type="InterPro" id="IPR001679">
    <property type="entry name" value="DNA_ligase"/>
</dbReference>
<evidence type="ECO:0000256" key="4">
    <source>
        <dbReference type="ARBA" id="ARBA00022763"/>
    </source>
</evidence>
<dbReference type="SMART" id="SM00532">
    <property type="entry name" value="LIGANc"/>
    <property type="match status" value="1"/>
</dbReference>
<keyword evidence="2 10" id="KW-0235">DNA replication</keyword>
<evidence type="ECO:0000256" key="7">
    <source>
        <dbReference type="ARBA" id="ARBA00023204"/>
    </source>
</evidence>
<evidence type="ECO:0000256" key="9">
    <source>
        <dbReference type="ARBA" id="ARBA00034005"/>
    </source>
</evidence>
<evidence type="ECO:0000259" key="11">
    <source>
        <dbReference type="PROSITE" id="PS50172"/>
    </source>
</evidence>
<keyword evidence="4 10" id="KW-0227">DNA damage</keyword>
<evidence type="ECO:0000313" key="13">
    <source>
        <dbReference type="Proteomes" id="UP000474024"/>
    </source>
</evidence>